<dbReference type="Gene3D" id="2.60.120.820">
    <property type="entry name" value="PHR domain"/>
    <property type="match status" value="2"/>
</dbReference>
<keyword evidence="1" id="KW-0833">Ubl conjugation pathway</keyword>
<feature type="region of interest" description="Disordered" evidence="3">
    <location>
        <begin position="2231"/>
        <end position="2286"/>
    </location>
</feature>
<dbReference type="Pfam" id="PF13540">
    <property type="entry name" value="RCC1_2"/>
    <property type="match status" value="1"/>
</dbReference>
<feature type="non-terminal residue" evidence="5">
    <location>
        <position position="2441"/>
    </location>
</feature>
<feature type="compositionally biased region" description="Basic and acidic residues" evidence="3">
    <location>
        <begin position="2077"/>
        <end position="2090"/>
    </location>
</feature>
<dbReference type="EMBL" id="CAJHNH020007445">
    <property type="protein sequence ID" value="CAG5134648.1"/>
    <property type="molecule type" value="Genomic_DNA"/>
</dbReference>
<comment type="caution">
    <text evidence="5">The sequence shown here is derived from an EMBL/GenBank/DDBJ whole genome shotgun (WGS) entry which is preliminary data.</text>
</comment>
<evidence type="ECO:0000313" key="6">
    <source>
        <dbReference type="Proteomes" id="UP000678393"/>
    </source>
</evidence>
<name>A0A8S4A2I9_9EUPU</name>
<feature type="domain" description="PHR" evidence="4">
    <location>
        <begin position="751"/>
        <end position="910"/>
    </location>
</feature>
<dbReference type="InterPro" id="IPR038648">
    <property type="entry name" value="PHR_sf"/>
</dbReference>
<feature type="repeat" description="Filamin" evidence="2">
    <location>
        <begin position="1417"/>
        <end position="1473"/>
    </location>
</feature>
<reference evidence="5" key="1">
    <citation type="submission" date="2021-04" db="EMBL/GenBank/DDBJ databases">
        <authorList>
            <consortium name="Molecular Ecology Group"/>
        </authorList>
    </citation>
    <scope>NUCLEOTIDE SEQUENCE</scope>
</reference>
<feature type="region of interest" description="Disordered" evidence="3">
    <location>
        <begin position="2336"/>
        <end position="2372"/>
    </location>
</feature>
<dbReference type="PANTHER" id="PTHR45943:SF1">
    <property type="entry name" value="E3 UBIQUITIN-PROTEIN LIGASE MYCBP2"/>
    <property type="match status" value="1"/>
</dbReference>
<feature type="region of interest" description="Disordered" evidence="3">
    <location>
        <begin position="2395"/>
        <end position="2441"/>
    </location>
</feature>
<feature type="compositionally biased region" description="Basic and acidic residues" evidence="3">
    <location>
        <begin position="2099"/>
        <end position="2111"/>
    </location>
</feature>
<dbReference type="GO" id="GO:0005886">
    <property type="term" value="C:plasma membrane"/>
    <property type="evidence" value="ECO:0007669"/>
    <property type="project" value="TreeGrafter"/>
</dbReference>
<proteinExistence type="predicted"/>
<keyword evidence="6" id="KW-1185">Reference proteome</keyword>
<dbReference type="InterPro" id="IPR009091">
    <property type="entry name" value="RCC1/BLIP-II"/>
</dbReference>
<organism evidence="5 6">
    <name type="scientific">Candidula unifasciata</name>
    <dbReference type="NCBI Taxonomy" id="100452"/>
    <lineage>
        <taxon>Eukaryota</taxon>
        <taxon>Metazoa</taxon>
        <taxon>Spiralia</taxon>
        <taxon>Lophotrochozoa</taxon>
        <taxon>Mollusca</taxon>
        <taxon>Gastropoda</taxon>
        <taxon>Heterobranchia</taxon>
        <taxon>Euthyneura</taxon>
        <taxon>Panpulmonata</taxon>
        <taxon>Eupulmonata</taxon>
        <taxon>Stylommatophora</taxon>
        <taxon>Helicina</taxon>
        <taxon>Helicoidea</taxon>
        <taxon>Geomitridae</taxon>
        <taxon>Candidula</taxon>
    </lineage>
</organism>
<feature type="region of interest" description="Disordered" evidence="3">
    <location>
        <begin position="1790"/>
        <end position="1830"/>
    </location>
</feature>
<dbReference type="PROSITE" id="PS50194">
    <property type="entry name" value="FILAMIN_REPEAT"/>
    <property type="match status" value="1"/>
</dbReference>
<evidence type="ECO:0000259" key="4">
    <source>
        <dbReference type="Pfam" id="PF08005"/>
    </source>
</evidence>
<feature type="compositionally biased region" description="Basic and acidic residues" evidence="3">
    <location>
        <begin position="2049"/>
        <end position="2064"/>
    </location>
</feature>
<dbReference type="SUPFAM" id="SSF81296">
    <property type="entry name" value="E set domains"/>
    <property type="match status" value="1"/>
</dbReference>
<dbReference type="GO" id="GO:0008582">
    <property type="term" value="P:regulation of synaptic assembly at neuromuscular junction"/>
    <property type="evidence" value="ECO:0007669"/>
    <property type="project" value="TreeGrafter"/>
</dbReference>
<evidence type="ECO:0000256" key="2">
    <source>
        <dbReference type="PROSITE-ProRule" id="PRU00087"/>
    </source>
</evidence>
<gene>
    <name evidence="5" type="ORF">CUNI_LOCUS20206</name>
</gene>
<feature type="region of interest" description="Disordered" evidence="3">
    <location>
        <begin position="2124"/>
        <end position="2169"/>
    </location>
</feature>
<dbReference type="InterPro" id="IPR017868">
    <property type="entry name" value="Filamin/ABP280_repeat-like"/>
</dbReference>
<dbReference type="InterPro" id="IPR014756">
    <property type="entry name" value="Ig_E-set"/>
</dbReference>
<dbReference type="OrthoDB" id="6050183at2759"/>
<feature type="region of interest" description="Disordered" evidence="3">
    <location>
        <begin position="1885"/>
        <end position="2112"/>
    </location>
</feature>
<dbReference type="InterPro" id="IPR000408">
    <property type="entry name" value="Reg_chr_condens"/>
</dbReference>
<dbReference type="GO" id="GO:0007411">
    <property type="term" value="P:axon guidance"/>
    <property type="evidence" value="ECO:0007669"/>
    <property type="project" value="TreeGrafter"/>
</dbReference>
<dbReference type="GO" id="GO:0061630">
    <property type="term" value="F:ubiquitin protein ligase activity"/>
    <property type="evidence" value="ECO:0007669"/>
    <property type="project" value="TreeGrafter"/>
</dbReference>
<dbReference type="GO" id="GO:0005634">
    <property type="term" value="C:nucleus"/>
    <property type="evidence" value="ECO:0007669"/>
    <property type="project" value="TreeGrafter"/>
</dbReference>
<evidence type="ECO:0000256" key="1">
    <source>
        <dbReference type="ARBA" id="ARBA00022786"/>
    </source>
</evidence>
<dbReference type="Gene3D" id="2.130.10.30">
    <property type="entry name" value="Regulator of chromosome condensation 1/beta-lactamase-inhibitor protein II"/>
    <property type="match status" value="1"/>
</dbReference>
<protein>
    <recommendedName>
        <fullName evidence="4">PHR domain-containing protein</fullName>
    </recommendedName>
</protein>
<dbReference type="PROSITE" id="PS00626">
    <property type="entry name" value="RCC1_2"/>
    <property type="match status" value="1"/>
</dbReference>
<dbReference type="Pfam" id="PF08005">
    <property type="entry name" value="PHR"/>
    <property type="match status" value="2"/>
</dbReference>
<accession>A0A8S4A2I9</accession>
<evidence type="ECO:0000313" key="5">
    <source>
        <dbReference type="EMBL" id="CAG5134648.1"/>
    </source>
</evidence>
<sequence>MVAAGSHHSVFLLTSGQVFTCGDHQKGSLGRNGLDESPVKSKNIPWYTVPGPVPGVGAKYGRRATWVGASGDQTIMRIDESLINAHTLARSNIFASKTCIGLIPRGEDNARAMKCLMISKTDGSCKSFSGEEQEDLSNQAVCLDPVYDVLWGYNPKTQEIRCYNVMISEAHDLKKIDPGYCDIFSPELAVPTRIGCQATRSHCALHMLGCLDTLTIANQLKLQVVEESREKTSISKIYSKDDYSVVNRFESHGGGWGYSGHSVEAIRFMCDTDVLLGGFGLFGGRGGYLGRIKLYELGLDGGENEGDGELLAETEETQFVCGAREKYAMLFDEPIPIQANYWYVAWARISGPSSDCGANGLSTVHTDDSVVFKFKSSRKSNNGTDVNAGQIPQLLYKLPPRDSPAVTRKADQIDPAHILSPEFSHTVTPQSLEALLKLLENSWSALHATVPTSTGFKGEQEEILSELQRIVFISRACLRLLRTYVADIYPDGVIKRRTPPESAQLAERVGDARDLLRRILAEDLHVAKIRATLTEHQGMKRYRQMREEVLNECHATFRACFHAFYPTGHLKWWCLCDLLCQTEPIIERRGTAQQNGSNVLGISRLLAAVMEAMCHPAVKLTAIMPINCEPETEAVLRRHSMSIDDNTNAMARVGEMHRYPLLASHMTCRTEEDTMPASSHVTFKEVLDRLLMVVSVPVRQLLNKETPAFPPALVANTCALLTTIIGELAATAMGLEMSINVSSRPMLVTPNRFMRCSNTCQWNTGKGSPDGIAFSVDKPGIVMAGICVYGGSGTYEYEVEVLKEEESTEGQKQSGKPESWTSLEVVKGVFTQEDCMNDIAEIKFDRPLPLKEGQKYAVLLKNNGQRTVHGDSGITKVRCSDGTVFTFYSCVQSTNGTNIIRGQIPQILYYSTPQEGEPQTQSSRNLMELLARRNAIDICGAIVHMTTELLHRAHSHAVDTVGDILGSSHLFSSLLPLALAYAGPVAVQDPRGAVQVLNLVQEILPAVSGLTRSMVPVPMTASVQDGSTSLTGGIADMAATTTTTSQHYAVVESEHPYKPTSVVNYKVEFPACVRWMIVEFDPQCATGQQEDSLQLYIPSYHMSKAGLNQGQGQVVTTISSPDLDTAATHWPVLKKFYGTAEWPKSAVLLPGNEVIFSLETASDYVKDEKASFFGFKCLIIGYEWGAKPEESILMLERELAFLGGMCCSALMKRDIPLPSVTMEEVDEDMDIIEAGARVVFENHQSLLEKGFALSHTPTIYQALEGNLPLCWQSNEHSFLKDFVLCTPGTSGGRLARWLQPDSYLDPKQCEIECNRDDLKCSWPAVVTVYTKDQYGSLVNVPNLKIEVRAVPIDQQDMGDDLKKMRRMSSRAIEAFDMTFGGHPTPVLDTPYEPTLKDKDMFHAITMMKAYENYSFEELRLASPAIPRPSENMLVRSNKDGTYTANWTPGSVGFYNIVIIIDGVQSGDGFKVEVKEPPQGAPPPTVVKKTQPPRLRKFVAKYSAGLRIRISPTLQSEQIGVVPPNCVISFVDETTNDDGLWLRLSRFSLAEYCSPDEAGVSRTEGWCLQYNQHLGKTLLVPVETAKPQPSHRSPRPLPAGAAAAGAEVVRRERRNVGHPAGALFMGPPVISKGPGTYKVIKCGASGHNIRARPSLRAPPIGMITKGKKIKAVEDTINSEGLWIRLSDESAHKYCHPSLASEAWSLVTGMDKVQYMQHESEFPFSSQEQDPFAFRSLPPQSQQGFQFAMKAAQYANAFPDFFPSEEAFSRSKSMPSSAFNFGGITGFQPKLPLPRFGEPVTEEDPVESFPPPPPPLSVTNYNEFDNEDEDESVEEVMLDRLLRSRQRSGSSPNPFMSVPPIPAHQVASHQRTFSLRKVSDPGVARLTLQDNKDIPPELQGVPVNELVKALGESRANGNGPTPQPSPPSSPKKGSREGSPKSSTDRKSSESPSTVRDSTSAKEELYKTPPSSPVPTRSSRAPLQKVDSFDKSDTPTPPTTPMMDRSDKTSLSKPKISPVKPGGMPGDKLDSNITSLNEKEVKTEPFSSPDFTVKEPAVKSSPEKEKANTLSAPKVASPKSDMDVTETKPKDSPEVVQRSPAHRVELISGNKKDSPVAVVAPTVKSTSATGIRDVPSPAVLGSSSNSVLAGGLASSARTRLRSPPYRDDSPLRLDSSSSFPALDVVDACVVGASGGSSSVGSVAGGAAAAAASGISSYSGSALKSNMFTIGTASPREDSLRLSPKTARKDRSRSSRTKRERASSPSLADIVPMQRSRSSSASKILDRNRGVKEALSPTAAECLRAVFAAFMWHEGIVHDAMACASFLKFHPDLTKEMSKFVKEKKQQSNTEPKRQRHSTESSKDRSHRCRDNINESRVRFNLEPQYSDVDKDMVELPRVETSGSAYSPYAGGVAKRPVERHKSEGGSAKFQEMVEQASKQNKGEK</sequence>
<feature type="region of interest" description="Disordered" evidence="3">
    <location>
        <begin position="1842"/>
        <end position="1871"/>
    </location>
</feature>
<dbReference type="Proteomes" id="UP000678393">
    <property type="component" value="Unassembled WGS sequence"/>
</dbReference>
<dbReference type="SUPFAM" id="SSF50985">
    <property type="entry name" value="RCC1/BLIP-II"/>
    <property type="match status" value="1"/>
</dbReference>
<dbReference type="PANTHER" id="PTHR45943">
    <property type="entry name" value="E3 UBIQUITIN-PROTEIN LIGASE MYCBP2"/>
    <property type="match status" value="1"/>
</dbReference>
<feature type="domain" description="PHR" evidence="4">
    <location>
        <begin position="247"/>
        <end position="397"/>
    </location>
</feature>
<feature type="compositionally biased region" description="Basic and acidic residues" evidence="3">
    <location>
        <begin position="1931"/>
        <end position="1946"/>
    </location>
</feature>
<dbReference type="InterPro" id="IPR012983">
    <property type="entry name" value="PHR"/>
</dbReference>
<evidence type="ECO:0000256" key="3">
    <source>
        <dbReference type="SAM" id="MobiDB-lite"/>
    </source>
</evidence>